<proteinExistence type="predicted"/>
<sequence>MDWRLLDYAKDAEDVAAGLQVFLDEIPQYAKDITGDIAELFAISSGLHVLDEALDPSRYGRCSGRIMADLDLTLPSLSHTLDDIRSMFGKSKRNIRQHPGAFPGTPQYSIIWDDLCMDFKDQGVGLSYRLELYRTYLQGLFDVLKGADPGDTDMDYIKGRLTRLLRKQEPPDTYFDRPSIDPQESQTPRPRTPSTSRPPMGRFSTYPQFPAHPHSPVYDDRVPYVPPPAPELPHSPTYSTTSSQTYSTYSNDSVSGPTHWASKIFDGRHSCTPFQILGQSTKCLGRDEPIAVEMLEQDGFIKVLELAFEATDVWVRLYRRPSDQRARILFLALDNSGRKLRYCIPLTALKVLRLESCLQLCRVNRADGKLDLWANLRFTLYERMVLFYCTVVAMKRQDSVSTPQGLEDFFQPGEKEEFGGEIRDDDYLHAFRIFRDRDSGGVRFEATARRGAMKTIPIWTAFVTQYVGSRGWIRRINSTTVQLQKLHPYVFCDNYTPPKAANGKFELTFTSAGDSRAFTETFHQIRTR</sequence>
<accession>A0A8E2FA26</accession>
<evidence type="ECO:0000259" key="2">
    <source>
        <dbReference type="Pfam" id="PF23074"/>
    </source>
</evidence>
<evidence type="ECO:0000313" key="5">
    <source>
        <dbReference type="Proteomes" id="UP000250140"/>
    </source>
</evidence>
<dbReference type="InterPro" id="IPR057082">
    <property type="entry name" value="PH_C"/>
</dbReference>
<dbReference type="AlphaFoldDB" id="A0A8E2FA26"/>
<feature type="domain" description="PH" evidence="2">
    <location>
        <begin position="291"/>
        <end position="409"/>
    </location>
</feature>
<protein>
    <submittedName>
        <fullName evidence="4">Uncharacterized protein</fullName>
    </submittedName>
</protein>
<dbReference type="EMBL" id="KV748844">
    <property type="protein sequence ID" value="OCL12688.1"/>
    <property type="molecule type" value="Genomic_DNA"/>
</dbReference>
<dbReference type="Pfam" id="PF23074">
    <property type="entry name" value="PH_FT_N"/>
    <property type="match status" value="1"/>
</dbReference>
<evidence type="ECO:0000313" key="4">
    <source>
        <dbReference type="EMBL" id="OCL12688.1"/>
    </source>
</evidence>
<evidence type="ECO:0000256" key="1">
    <source>
        <dbReference type="SAM" id="MobiDB-lite"/>
    </source>
</evidence>
<dbReference type="Pfam" id="PF23076">
    <property type="entry name" value="PH_FT_C"/>
    <property type="match status" value="1"/>
</dbReference>
<feature type="compositionally biased region" description="Low complexity" evidence="1">
    <location>
        <begin position="237"/>
        <end position="250"/>
    </location>
</feature>
<feature type="compositionally biased region" description="Low complexity" evidence="1">
    <location>
        <begin position="185"/>
        <end position="199"/>
    </location>
</feature>
<feature type="domain" description="PH" evidence="3">
    <location>
        <begin position="415"/>
        <end position="526"/>
    </location>
</feature>
<organism evidence="4 5">
    <name type="scientific">Glonium stellatum</name>
    <dbReference type="NCBI Taxonomy" id="574774"/>
    <lineage>
        <taxon>Eukaryota</taxon>
        <taxon>Fungi</taxon>
        <taxon>Dikarya</taxon>
        <taxon>Ascomycota</taxon>
        <taxon>Pezizomycotina</taxon>
        <taxon>Dothideomycetes</taxon>
        <taxon>Pleosporomycetidae</taxon>
        <taxon>Gloniales</taxon>
        <taxon>Gloniaceae</taxon>
        <taxon>Glonium</taxon>
    </lineage>
</organism>
<reference evidence="4 5" key="1">
    <citation type="journal article" date="2016" name="Nat. Commun.">
        <title>Ectomycorrhizal ecology is imprinted in the genome of the dominant symbiotic fungus Cenococcum geophilum.</title>
        <authorList>
            <consortium name="DOE Joint Genome Institute"/>
            <person name="Peter M."/>
            <person name="Kohler A."/>
            <person name="Ohm R.A."/>
            <person name="Kuo A."/>
            <person name="Krutzmann J."/>
            <person name="Morin E."/>
            <person name="Arend M."/>
            <person name="Barry K.W."/>
            <person name="Binder M."/>
            <person name="Choi C."/>
            <person name="Clum A."/>
            <person name="Copeland A."/>
            <person name="Grisel N."/>
            <person name="Haridas S."/>
            <person name="Kipfer T."/>
            <person name="LaButti K."/>
            <person name="Lindquist E."/>
            <person name="Lipzen A."/>
            <person name="Maire R."/>
            <person name="Meier B."/>
            <person name="Mihaltcheva S."/>
            <person name="Molinier V."/>
            <person name="Murat C."/>
            <person name="Poggeler S."/>
            <person name="Quandt C.A."/>
            <person name="Sperisen C."/>
            <person name="Tritt A."/>
            <person name="Tisserant E."/>
            <person name="Crous P.W."/>
            <person name="Henrissat B."/>
            <person name="Nehls U."/>
            <person name="Egli S."/>
            <person name="Spatafora J.W."/>
            <person name="Grigoriev I.V."/>
            <person name="Martin F.M."/>
        </authorList>
    </citation>
    <scope>NUCLEOTIDE SEQUENCE [LARGE SCALE GENOMIC DNA]</scope>
    <source>
        <strain evidence="4 5">CBS 207.34</strain>
    </source>
</reference>
<feature type="compositionally biased region" description="Basic and acidic residues" evidence="1">
    <location>
        <begin position="167"/>
        <end position="179"/>
    </location>
</feature>
<dbReference type="InterPro" id="IPR057081">
    <property type="entry name" value="PH_N"/>
</dbReference>
<evidence type="ECO:0000259" key="3">
    <source>
        <dbReference type="Pfam" id="PF23076"/>
    </source>
</evidence>
<keyword evidence="5" id="KW-1185">Reference proteome</keyword>
<name>A0A8E2FA26_9PEZI</name>
<dbReference type="Proteomes" id="UP000250140">
    <property type="component" value="Unassembled WGS sequence"/>
</dbReference>
<dbReference type="OrthoDB" id="5345571at2759"/>
<gene>
    <name evidence="4" type="ORF">AOQ84DRAFT_372867</name>
</gene>
<feature type="region of interest" description="Disordered" evidence="1">
    <location>
        <begin position="167"/>
        <end position="252"/>
    </location>
</feature>
<feature type="compositionally biased region" description="Pro residues" evidence="1">
    <location>
        <begin position="224"/>
        <end position="233"/>
    </location>
</feature>